<name>B7FFN5_MEDTR</name>
<accession>B7FFN5</accession>
<dbReference type="AlphaFoldDB" id="B7FFN5"/>
<feature type="non-terminal residue" evidence="1">
    <location>
        <position position="1"/>
    </location>
</feature>
<proteinExistence type="evidence at transcript level"/>
<evidence type="ECO:0000313" key="1">
    <source>
        <dbReference type="EMBL" id="ACJ83456.1"/>
    </source>
</evidence>
<organism evidence="1">
    <name type="scientific">Medicago truncatula</name>
    <name type="common">Barrel medic</name>
    <name type="synonym">Medicago tribuloides</name>
    <dbReference type="NCBI Taxonomy" id="3880"/>
    <lineage>
        <taxon>Eukaryota</taxon>
        <taxon>Viridiplantae</taxon>
        <taxon>Streptophyta</taxon>
        <taxon>Embryophyta</taxon>
        <taxon>Tracheophyta</taxon>
        <taxon>Spermatophyta</taxon>
        <taxon>Magnoliopsida</taxon>
        <taxon>eudicotyledons</taxon>
        <taxon>Gunneridae</taxon>
        <taxon>Pentapetalae</taxon>
        <taxon>rosids</taxon>
        <taxon>fabids</taxon>
        <taxon>Fabales</taxon>
        <taxon>Fabaceae</taxon>
        <taxon>Papilionoideae</taxon>
        <taxon>50 kb inversion clade</taxon>
        <taxon>NPAAA clade</taxon>
        <taxon>Hologalegina</taxon>
        <taxon>IRL clade</taxon>
        <taxon>Trifolieae</taxon>
        <taxon>Medicago</taxon>
    </lineage>
</organism>
<protein>
    <submittedName>
        <fullName evidence="1">Uncharacterized protein</fullName>
    </submittedName>
</protein>
<reference evidence="1" key="1">
    <citation type="submission" date="2008-12" db="EMBL/GenBank/DDBJ databases">
        <title>Medicago truncatula full length cdna cloning project.</title>
        <authorList>
            <person name="Moskal W."/>
            <person name="Chan A."/>
            <person name="Cheung F."/>
            <person name="Xiao Y."/>
            <person name="Town C.D."/>
        </authorList>
    </citation>
    <scope>NUCLEOTIDE SEQUENCE</scope>
</reference>
<sequence>QVSFSEPSSSHPPLILELTTSQSREGCSLEIFQLLLFCDTDSPYEVC</sequence>
<dbReference type="EMBL" id="BT050787">
    <property type="protein sequence ID" value="ACJ83456.1"/>
    <property type="molecule type" value="mRNA"/>
</dbReference>